<dbReference type="PROSITE" id="PS50097">
    <property type="entry name" value="BTB"/>
    <property type="match status" value="1"/>
</dbReference>
<evidence type="ECO:0000256" key="3">
    <source>
        <dbReference type="SAM" id="MobiDB-lite"/>
    </source>
</evidence>
<dbReference type="Pfam" id="PF08005">
    <property type="entry name" value="PHR"/>
    <property type="match status" value="1"/>
</dbReference>
<dbReference type="CDD" id="cd18186">
    <property type="entry name" value="BTB_POZ_ZBTB_KLHL-like"/>
    <property type="match status" value="1"/>
</dbReference>
<reference evidence="6 7" key="1">
    <citation type="submission" date="2025-04" db="UniProtKB">
        <authorList>
            <consortium name="RefSeq"/>
        </authorList>
    </citation>
    <scope>IDENTIFICATION</scope>
    <source>
        <tissue evidence="6 7">Whole sample</tissue>
    </source>
</reference>
<evidence type="ECO:0000256" key="2">
    <source>
        <dbReference type="ARBA" id="ARBA00022490"/>
    </source>
</evidence>
<comment type="subcellular location">
    <subcellularLocation>
        <location evidence="1">Cytoplasm</location>
    </subcellularLocation>
</comment>
<keyword evidence="5" id="KW-1185">Reference proteome</keyword>
<dbReference type="SMART" id="SM00875">
    <property type="entry name" value="BACK"/>
    <property type="match status" value="1"/>
</dbReference>
<protein>
    <submittedName>
        <fullName evidence="6 7">BTB/POZ domain-containing protein 6-like</fullName>
    </submittedName>
</protein>
<dbReference type="InterPro" id="IPR038648">
    <property type="entry name" value="PHR_sf"/>
</dbReference>
<dbReference type="RefSeq" id="XP_022336853.1">
    <property type="nucleotide sequence ID" value="XM_022481145.1"/>
</dbReference>
<evidence type="ECO:0000313" key="6">
    <source>
        <dbReference type="RefSeq" id="XP_022336852.1"/>
    </source>
</evidence>
<dbReference type="PANTHER" id="PTHR45774">
    <property type="entry name" value="BTB/POZ DOMAIN-CONTAINING"/>
    <property type="match status" value="1"/>
</dbReference>
<accession>A0A8B8EBA7</accession>
<dbReference type="Pfam" id="PF00651">
    <property type="entry name" value="BTB"/>
    <property type="match status" value="1"/>
</dbReference>
<evidence type="ECO:0000313" key="7">
    <source>
        <dbReference type="RefSeq" id="XP_022336853.1"/>
    </source>
</evidence>
<dbReference type="PANTHER" id="PTHR45774:SF3">
    <property type="entry name" value="BTB (POZ) DOMAIN-CONTAINING 2B-RELATED"/>
    <property type="match status" value="1"/>
</dbReference>
<evidence type="ECO:0000256" key="1">
    <source>
        <dbReference type="ARBA" id="ARBA00004496"/>
    </source>
</evidence>
<dbReference type="KEGG" id="cvn:111133069"/>
<sequence>MASHYSTNRTQPNRKRTPIQPRPDAKQTQSGPREDVKQTSKGNPHHEGTGAQVMPSDQECLPLKEALLRMLDKAISYDVILRVGERSVEVRCHSFMLLARSPQMQAMLESPRTDRDKDGRACVPVPEVDVEIIRSFLRYLYTDEVDITSDNVMPLLYLARKYLIQTLTSKCQQFIIDAHLMEPENAVEIYHQAYIFDLKDLMVDSMKIINQSTRQCLESEPFLLLPRECVRNIIADDHHQVSEETIYRNVMAWCEEECKRKGLPESDEVFRELLGDILYEIRFPNIDVRFFSSTIEKRNILTADEKQELKTLSVLKGVNRDFYKGKFKCRPRKTWQRVMRMPEGDRHIDEMMMLDQDEHVITFKTSVDCVMHGIVTYGLSQSDGEIHIFVELRDENGETVANEDISVPTEPDIKLYDVRFQKAVDIKAGHRYQIIMKLDELNWLWKGLSGRHLVTVRDGFQVEFEGGDMNTNMLEGQIPGLLLS</sequence>
<proteinExistence type="predicted"/>
<dbReference type="AlphaFoldDB" id="A0A8B8EBA7"/>
<dbReference type="GeneID" id="111133069"/>
<dbReference type="Gene3D" id="3.30.710.10">
    <property type="entry name" value="Potassium Channel Kv1.1, Chain A"/>
    <property type="match status" value="1"/>
</dbReference>
<dbReference type="SMART" id="SM00225">
    <property type="entry name" value="BTB"/>
    <property type="match status" value="1"/>
</dbReference>
<dbReference type="OrthoDB" id="6058094at2759"/>
<dbReference type="InterPro" id="IPR000210">
    <property type="entry name" value="BTB/POZ_dom"/>
</dbReference>
<evidence type="ECO:0000313" key="5">
    <source>
        <dbReference type="Proteomes" id="UP000694844"/>
    </source>
</evidence>
<keyword evidence="2" id="KW-0963">Cytoplasm</keyword>
<organism evidence="5 7">
    <name type="scientific">Crassostrea virginica</name>
    <name type="common">Eastern oyster</name>
    <dbReference type="NCBI Taxonomy" id="6565"/>
    <lineage>
        <taxon>Eukaryota</taxon>
        <taxon>Metazoa</taxon>
        <taxon>Spiralia</taxon>
        <taxon>Lophotrochozoa</taxon>
        <taxon>Mollusca</taxon>
        <taxon>Bivalvia</taxon>
        <taxon>Autobranchia</taxon>
        <taxon>Pteriomorphia</taxon>
        <taxon>Ostreida</taxon>
        <taxon>Ostreoidea</taxon>
        <taxon>Ostreidae</taxon>
        <taxon>Crassostrea</taxon>
    </lineage>
</organism>
<feature type="region of interest" description="Disordered" evidence="3">
    <location>
        <begin position="1"/>
        <end position="57"/>
    </location>
</feature>
<dbReference type="Gene3D" id="1.25.40.420">
    <property type="match status" value="1"/>
</dbReference>
<dbReference type="Proteomes" id="UP000694844">
    <property type="component" value="Chromosome 5"/>
</dbReference>
<dbReference type="InterPro" id="IPR012983">
    <property type="entry name" value="PHR"/>
</dbReference>
<dbReference type="InterPro" id="IPR011333">
    <property type="entry name" value="SKP1/BTB/POZ_sf"/>
</dbReference>
<feature type="compositionally biased region" description="Polar residues" evidence="3">
    <location>
        <begin position="1"/>
        <end position="11"/>
    </location>
</feature>
<dbReference type="GO" id="GO:0005737">
    <property type="term" value="C:cytoplasm"/>
    <property type="evidence" value="ECO:0007669"/>
    <property type="project" value="UniProtKB-SubCell"/>
</dbReference>
<evidence type="ECO:0000259" key="4">
    <source>
        <dbReference type="PROSITE" id="PS50097"/>
    </source>
</evidence>
<feature type="compositionally biased region" description="Basic and acidic residues" evidence="3">
    <location>
        <begin position="32"/>
        <end position="48"/>
    </location>
</feature>
<gene>
    <name evidence="6 7" type="primary">LOC111133069</name>
</gene>
<feature type="domain" description="BTB" evidence="4">
    <location>
        <begin position="77"/>
        <end position="149"/>
    </location>
</feature>
<dbReference type="Gene3D" id="2.60.120.820">
    <property type="entry name" value="PHR domain"/>
    <property type="match status" value="1"/>
</dbReference>
<name>A0A8B8EBA7_CRAVI</name>
<dbReference type="Pfam" id="PF07707">
    <property type="entry name" value="BACK"/>
    <property type="match status" value="1"/>
</dbReference>
<dbReference type="RefSeq" id="XP_022336852.1">
    <property type="nucleotide sequence ID" value="XM_022481144.1"/>
</dbReference>
<dbReference type="SUPFAM" id="SSF54695">
    <property type="entry name" value="POZ domain"/>
    <property type="match status" value="1"/>
</dbReference>
<dbReference type="InterPro" id="IPR011705">
    <property type="entry name" value="BACK"/>
</dbReference>